<dbReference type="Proteomes" id="UP000465305">
    <property type="component" value="Unassembled WGS sequence"/>
</dbReference>
<dbReference type="SUPFAM" id="SSF46689">
    <property type="entry name" value="Homeodomain-like"/>
    <property type="match status" value="1"/>
</dbReference>
<evidence type="ECO:0000256" key="3">
    <source>
        <dbReference type="ARBA" id="ARBA00023163"/>
    </source>
</evidence>
<gene>
    <name evidence="6" type="ORF">MALGJ_06440</name>
</gene>
<keyword evidence="2 4" id="KW-0238">DNA-binding</keyword>
<organism evidence="6 7">
    <name type="scientific">Mycolicibacter algericus</name>
    <name type="common">Mycobacterium algericum</name>
    <dbReference type="NCBI Taxonomy" id="1288388"/>
    <lineage>
        <taxon>Bacteria</taxon>
        <taxon>Bacillati</taxon>
        <taxon>Actinomycetota</taxon>
        <taxon>Actinomycetes</taxon>
        <taxon>Mycobacteriales</taxon>
        <taxon>Mycobacteriaceae</taxon>
        <taxon>Mycolicibacter</taxon>
    </lineage>
</organism>
<proteinExistence type="predicted"/>
<evidence type="ECO:0000313" key="6">
    <source>
        <dbReference type="EMBL" id="GFG83968.1"/>
    </source>
</evidence>
<keyword evidence="1" id="KW-0805">Transcription regulation</keyword>
<evidence type="ECO:0000256" key="4">
    <source>
        <dbReference type="PROSITE-ProRule" id="PRU00335"/>
    </source>
</evidence>
<evidence type="ECO:0000313" key="7">
    <source>
        <dbReference type="Proteomes" id="UP000465305"/>
    </source>
</evidence>
<name>A0A7I9Y5L0_MYCAL</name>
<reference evidence="6 7" key="1">
    <citation type="journal article" date="2019" name="Emerg. Microbes Infect.">
        <title>Comprehensive subspecies identification of 175 nontuberculous mycobacteria species based on 7547 genomic profiles.</title>
        <authorList>
            <person name="Matsumoto Y."/>
            <person name="Kinjo T."/>
            <person name="Motooka D."/>
            <person name="Nabeya D."/>
            <person name="Jung N."/>
            <person name="Uechi K."/>
            <person name="Horii T."/>
            <person name="Iida T."/>
            <person name="Fujita J."/>
            <person name="Nakamura S."/>
        </authorList>
    </citation>
    <scope>NUCLEOTIDE SEQUENCE [LARGE SCALE GENOMIC DNA]</scope>
    <source>
        <strain evidence="6 7">JCM 30723</strain>
    </source>
</reference>
<dbReference type="Pfam" id="PF00440">
    <property type="entry name" value="TetR_N"/>
    <property type="match status" value="1"/>
</dbReference>
<dbReference type="AlphaFoldDB" id="A0A7I9Y5L0"/>
<dbReference type="Gene3D" id="1.10.357.10">
    <property type="entry name" value="Tetracycline Repressor, domain 2"/>
    <property type="match status" value="1"/>
</dbReference>
<protein>
    <recommendedName>
        <fullName evidence="5">HTH tetR-type domain-containing protein</fullName>
    </recommendedName>
</protein>
<dbReference type="PROSITE" id="PS01081">
    <property type="entry name" value="HTH_TETR_1"/>
    <property type="match status" value="1"/>
</dbReference>
<dbReference type="PRINTS" id="PR00455">
    <property type="entry name" value="HTHTETR"/>
</dbReference>
<dbReference type="InterPro" id="IPR001647">
    <property type="entry name" value="HTH_TetR"/>
</dbReference>
<dbReference type="PANTHER" id="PTHR30055">
    <property type="entry name" value="HTH-TYPE TRANSCRIPTIONAL REGULATOR RUTR"/>
    <property type="match status" value="1"/>
</dbReference>
<dbReference type="PANTHER" id="PTHR30055:SF234">
    <property type="entry name" value="HTH-TYPE TRANSCRIPTIONAL REGULATOR BETI"/>
    <property type="match status" value="1"/>
</dbReference>
<keyword evidence="3" id="KW-0804">Transcription</keyword>
<evidence type="ECO:0000259" key="5">
    <source>
        <dbReference type="PROSITE" id="PS50977"/>
    </source>
</evidence>
<dbReference type="GO" id="GO:0003700">
    <property type="term" value="F:DNA-binding transcription factor activity"/>
    <property type="evidence" value="ECO:0007669"/>
    <property type="project" value="TreeGrafter"/>
</dbReference>
<evidence type="ECO:0000256" key="1">
    <source>
        <dbReference type="ARBA" id="ARBA00023015"/>
    </source>
</evidence>
<dbReference type="EMBL" id="BLKY01000001">
    <property type="protein sequence ID" value="GFG83968.1"/>
    <property type="molecule type" value="Genomic_DNA"/>
</dbReference>
<comment type="caution">
    <text evidence="6">The sequence shown here is derived from an EMBL/GenBank/DDBJ whole genome shotgun (WGS) entry which is preliminary data.</text>
</comment>
<dbReference type="PROSITE" id="PS50977">
    <property type="entry name" value="HTH_TETR_2"/>
    <property type="match status" value="1"/>
</dbReference>
<accession>A0A7I9Y5L0</accession>
<dbReference type="InterPro" id="IPR023772">
    <property type="entry name" value="DNA-bd_HTH_TetR-type_CS"/>
</dbReference>
<dbReference type="InterPro" id="IPR009057">
    <property type="entry name" value="Homeodomain-like_sf"/>
</dbReference>
<dbReference type="GO" id="GO:0000976">
    <property type="term" value="F:transcription cis-regulatory region binding"/>
    <property type="evidence" value="ECO:0007669"/>
    <property type="project" value="TreeGrafter"/>
</dbReference>
<sequence length="190" mass="21034">MTTAKSAVTRRAILEAARAAFARKGYSGTSVKDIAAGLHVTRANFYYYFRDKQQLFIELGTETYRESLIVIEAFDKLDGSPAITDVLQWVRGYFDYLERNGAFVARSIGDLPDDTEFAATVSRLHKRAARTLGEYIVARSSADLSSPVSLGMTVMAMLERSWLLVNTADVPISAEAAIRSNAEILTQLMH</sequence>
<feature type="DNA-binding region" description="H-T-H motif" evidence="4">
    <location>
        <begin position="30"/>
        <end position="49"/>
    </location>
</feature>
<dbReference type="RefSeq" id="WP_083039178.1">
    <property type="nucleotide sequence ID" value="NZ_BLKY01000001.1"/>
</dbReference>
<dbReference type="InterPro" id="IPR050109">
    <property type="entry name" value="HTH-type_TetR-like_transc_reg"/>
</dbReference>
<feature type="domain" description="HTH tetR-type" evidence="5">
    <location>
        <begin position="7"/>
        <end position="67"/>
    </location>
</feature>
<evidence type="ECO:0000256" key="2">
    <source>
        <dbReference type="ARBA" id="ARBA00023125"/>
    </source>
</evidence>